<dbReference type="RefSeq" id="WP_251611753.1">
    <property type="nucleotide sequence ID" value="NZ_JAMQJY010000007.1"/>
</dbReference>
<keyword evidence="1 3" id="KW-0378">Hydrolase</keyword>
<dbReference type="InterPro" id="IPR050300">
    <property type="entry name" value="GDXG_lipolytic_enzyme"/>
</dbReference>
<evidence type="ECO:0000259" key="2">
    <source>
        <dbReference type="Pfam" id="PF20434"/>
    </source>
</evidence>
<dbReference type="InterPro" id="IPR049492">
    <property type="entry name" value="BD-FAE-like_dom"/>
</dbReference>
<comment type="caution">
    <text evidence="3">The sequence shown here is derived from an EMBL/GenBank/DDBJ whole genome shotgun (WGS) entry which is preliminary data.</text>
</comment>
<sequence>MSNIEFDFPIVEKTYKVVGKRDLKLYIFEPTSQETKRPAILFFNGGSFKKEPKSPVQFQHQAEYFSSLGMVAICVDYRNGADMGFLPTQAISDVKSAVRYVRRNSEGLRVDPNKVVVCGSSAGGYITVSAITFNDLNDDNQYENHNKDHVPSYLIIFAVGMDGIDIMARRYPQLLYKAKEISPIHNIKKCLPTTLWLCGTGDDLYVQNKKFINLMKHEGNEITLKTYKGMEHGFFNYGRHHNEYFNQTKDEMETFLRDMHVV</sequence>
<dbReference type="GO" id="GO:0016787">
    <property type="term" value="F:hydrolase activity"/>
    <property type="evidence" value="ECO:0007669"/>
    <property type="project" value="UniProtKB-KW"/>
</dbReference>
<feature type="domain" description="BD-FAE-like" evidence="2">
    <location>
        <begin position="26"/>
        <end position="149"/>
    </location>
</feature>
<organism evidence="3 4">
    <name type="scientific">Alkalicoccobacillus plakortidis</name>
    <dbReference type="NCBI Taxonomy" id="444060"/>
    <lineage>
        <taxon>Bacteria</taxon>
        <taxon>Bacillati</taxon>
        <taxon>Bacillota</taxon>
        <taxon>Bacilli</taxon>
        <taxon>Bacillales</taxon>
        <taxon>Bacillaceae</taxon>
        <taxon>Alkalicoccobacillus</taxon>
    </lineage>
</organism>
<dbReference type="SUPFAM" id="SSF53474">
    <property type="entry name" value="alpha/beta-Hydrolases"/>
    <property type="match status" value="1"/>
</dbReference>
<dbReference type="Proteomes" id="UP001203665">
    <property type="component" value="Unassembled WGS sequence"/>
</dbReference>
<dbReference type="Gene3D" id="3.40.50.1820">
    <property type="entry name" value="alpha/beta hydrolase"/>
    <property type="match status" value="1"/>
</dbReference>
<evidence type="ECO:0000313" key="4">
    <source>
        <dbReference type="Proteomes" id="UP001203665"/>
    </source>
</evidence>
<protein>
    <submittedName>
        <fullName evidence="3">Alpha/beta hydrolase</fullName>
    </submittedName>
</protein>
<keyword evidence="4" id="KW-1185">Reference proteome</keyword>
<dbReference type="PANTHER" id="PTHR48081">
    <property type="entry name" value="AB HYDROLASE SUPERFAMILY PROTEIN C4A8.06C"/>
    <property type="match status" value="1"/>
</dbReference>
<dbReference type="InterPro" id="IPR029058">
    <property type="entry name" value="AB_hydrolase_fold"/>
</dbReference>
<dbReference type="Pfam" id="PF20434">
    <property type="entry name" value="BD-FAE"/>
    <property type="match status" value="1"/>
</dbReference>
<proteinExistence type="predicted"/>
<evidence type="ECO:0000313" key="3">
    <source>
        <dbReference type="EMBL" id="MCM2677957.1"/>
    </source>
</evidence>
<accession>A0ABT0XPX2</accession>
<gene>
    <name evidence="3" type="ORF">NDM98_22790</name>
</gene>
<dbReference type="EMBL" id="JAMQJY010000007">
    <property type="protein sequence ID" value="MCM2677957.1"/>
    <property type="molecule type" value="Genomic_DNA"/>
</dbReference>
<reference evidence="3" key="1">
    <citation type="submission" date="2022-06" db="EMBL/GenBank/DDBJ databases">
        <title>Alkalicoccobacillus porphyridii sp. nov., isolated from a marine red alga, Porphyridium purpureum and reclassification of Shouchella plakortidis and Shouchella gibsonii as Alkalicoccobacillus plakortidis comb. nov. and Alkalicoccobacillus gibsonii comb. nov.</title>
        <authorList>
            <person name="Kim K.H."/>
            <person name="Lee J.K."/>
            <person name="Han D.M."/>
            <person name="Baek J.H."/>
            <person name="Jeon C.O."/>
        </authorList>
    </citation>
    <scope>NUCLEOTIDE SEQUENCE</scope>
    <source>
        <strain evidence="3">DSM 19153</strain>
    </source>
</reference>
<name>A0ABT0XPX2_9BACI</name>
<evidence type="ECO:0000256" key="1">
    <source>
        <dbReference type="ARBA" id="ARBA00022801"/>
    </source>
</evidence>